<dbReference type="Pfam" id="PF12299">
    <property type="entry name" value="DUF3627"/>
    <property type="match status" value="1"/>
</dbReference>
<dbReference type="InterPro" id="IPR017880">
    <property type="entry name" value="KilA_N"/>
</dbReference>
<dbReference type="PROSITE" id="PS51301">
    <property type="entry name" value="KILA_N"/>
    <property type="match status" value="1"/>
</dbReference>
<dbReference type="InterPro" id="IPR018004">
    <property type="entry name" value="KilA/APSES_HTH"/>
</dbReference>
<reference evidence="3" key="1">
    <citation type="submission" date="2018-01" db="EMBL/GenBank/DDBJ databases">
        <title>Draft genome sequence of Bandra megavirus.</title>
        <authorList>
            <person name="Chatterjee A."/>
            <person name="Yadav R."/>
            <person name="Kondabagil K."/>
        </authorList>
    </citation>
    <scope>NUCLEOTIDE SEQUENCE</scope>
    <source>
        <strain evidence="3">KK-1</strain>
    </source>
</reference>
<dbReference type="Pfam" id="PF04383">
    <property type="entry name" value="KilA-N"/>
    <property type="match status" value="1"/>
</dbReference>
<dbReference type="EMBL" id="MG779386">
    <property type="protein sequence ID" value="AUV58908.1"/>
    <property type="molecule type" value="Genomic_DNA"/>
</dbReference>
<evidence type="ECO:0000313" key="3">
    <source>
        <dbReference type="EMBL" id="AUV58908.1"/>
    </source>
</evidence>
<proteinExistence type="predicted"/>
<feature type="coiled-coil region" evidence="1">
    <location>
        <begin position="52"/>
        <end position="100"/>
    </location>
</feature>
<evidence type="ECO:0000256" key="1">
    <source>
        <dbReference type="SAM" id="Coils"/>
    </source>
</evidence>
<evidence type="ECO:0000259" key="2">
    <source>
        <dbReference type="PROSITE" id="PS51301"/>
    </source>
</evidence>
<keyword evidence="1" id="KW-0175">Coiled coil</keyword>
<feature type="domain" description="KilA-N" evidence="2">
    <location>
        <begin position="1"/>
        <end position="39"/>
    </location>
</feature>
<name>A0A2K9V9L5_9VIRU</name>
<accession>A0A2K9V9L5</accession>
<dbReference type="InterPro" id="IPR022549">
    <property type="entry name" value="DUF3627"/>
</dbReference>
<organism evidence="3">
    <name type="scientific">Bandra megavirus</name>
    <dbReference type="NCBI Taxonomy" id="2071566"/>
    <lineage>
        <taxon>Viruses</taxon>
        <taxon>Varidnaviria</taxon>
        <taxon>Bamfordvirae</taxon>
        <taxon>Nucleocytoviricota</taxon>
        <taxon>Megaviricetes</taxon>
        <taxon>Imitervirales</taxon>
        <taxon>Mimiviridae</taxon>
        <taxon>Megamimivirinae</taxon>
        <taxon>Megavirus</taxon>
    </lineage>
</organism>
<sequence length="242" mass="28778">MKGIYTTRGTYVHPELIIHVASWCSIEYALKVSKIMIQYHAKEEVEKRELLLKKKDDKIDKLSKKLDTLIVNNKELLDNNQELLQKNEKMDNRIKRLVKKNDEIYNINQDMLGKIDVISNDRVVKGRSSDDHMFVIVKNNDDPNEYDEDEDIYEYSAFRLMKKSYKIRMSEHLERHPDMEIVLKISHSPNSMNLWNRIKTKLGKKKITYSGCNFNLEDDYTENKLVRDIKKIHNERLDTDDI</sequence>
<protein>
    <recommendedName>
        <fullName evidence="2">KilA-N domain-containing protein</fullName>
    </recommendedName>
</protein>